<keyword evidence="2" id="KW-1185">Reference proteome</keyword>
<name>Q2G6M8_NOVAD</name>
<dbReference type="RefSeq" id="WP_011445704.1">
    <property type="nucleotide sequence ID" value="NC_007794.1"/>
</dbReference>
<dbReference type="HOGENOM" id="CLU_095998_2_2_5"/>
<organism evidence="1 2">
    <name type="scientific">Novosphingobium aromaticivorans (strain ATCC 700278 / DSM 12444 / CCUG 56034 / CIP 105152 / NBRC 16084 / F199)</name>
    <dbReference type="NCBI Taxonomy" id="279238"/>
    <lineage>
        <taxon>Bacteria</taxon>
        <taxon>Pseudomonadati</taxon>
        <taxon>Pseudomonadota</taxon>
        <taxon>Alphaproteobacteria</taxon>
        <taxon>Sphingomonadales</taxon>
        <taxon>Sphingomonadaceae</taxon>
        <taxon>Novosphingobium</taxon>
    </lineage>
</organism>
<dbReference type="eggNOG" id="COG4253">
    <property type="taxonomic scope" value="Bacteria"/>
</dbReference>
<evidence type="ECO:0000313" key="2">
    <source>
        <dbReference type="Proteomes" id="UP000009134"/>
    </source>
</evidence>
<sequence length="174" mass="19738">MRETDAPCPPGGERPLTAGECALVAEVFGGAVDPLPVRIRRRRWFPLQPTATVMAPMGHIHFAPGNPLYREDFSQAALPLQGLFVHEMVHVWQAQVRGRWWLPLMRHPFCRYAYAFRPGRPFTRYGIEQQAEIVRHAFMAKRGHPSPGAPPPELLQAILPFRQFPQFAPAQQAQ</sequence>
<proteinExistence type="predicted"/>
<reference evidence="2" key="1">
    <citation type="submission" date="2006-01" db="EMBL/GenBank/DDBJ databases">
        <title>Complete sequence of Novosphingobium aromaticivorans DSM 12444.</title>
        <authorList>
            <consortium name="US DOE Joint Genome Institute"/>
            <person name="Copeland A."/>
            <person name="Lucas S."/>
            <person name="Lapidus A."/>
            <person name="Barry K."/>
            <person name="Detter J.C."/>
            <person name="Glavina T."/>
            <person name="Hammon N."/>
            <person name="Israni S."/>
            <person name="Pitluck S."/>
            <person name="Chain P."/>
            <person name="Malfatti S."/>
            <person name="Shin M."/>
            <person name="Vergez L."/>
            <person name="Schmutz J."/>
            <person name="Larimer F."/>
            <person name="Land M."/>
            <person name="Kyrpides N."/>
            <person name="Ivanova N."/>
            <person name="Fredrickson J."/>
            <person name="Balkwill D."/>
            <person name="Romine M.F."/>
            <person name="Richardson P."/>
        </authorList>
    </citation>
    <scope>NUCLEOTIDE SEQUENCE [LARGE SCALE GENOMIC DNA]</scope>
    <source>
        <strain evidence="2">ATCC 700278 / DSM 12444 / CCUG 56034 / CIP 105152 / NBRC 16084 / F199</strain>
    </source>
</reference>
<dbReference type="STRING" id="279238.Saro_2056"/>
<evidence type="ECO:0008006" key="3">
    <source>
        <dbReference type="Google" id="ProtNLM"/>
    </source>
</evidence>
<evidence type="ECO:0000313" key="1">
    <source>
        <dbReference type="EMBL" id="ABD26495.1"/>
    </source>
</evidence>
<dbReference type="Proteomes" id="UP000009134">
    <property type="component" value="Chromosome"/>
</dbReference>
<gene>
    <name evidence="1" type="ordered locus">Saro_2056</name>
</gene>
<dbReference type="AlphaFoldDB" id="Q2G6M8"/>
<dbReference type="EMBL" id="CP000248">
    <property type="protein sequence ID" value="ABD26495.1"/>
    <property type="molecule type" value="Genomic_DNA"/>
</dbReference>
<protein>
    <recommendedName>
        <fullName evidence="3">Vgr related protein</fullName>
    </recommendedName>
</protein>
<accession>Q2G6M8</accession>
<dbReference type="KEGG" id="nar:Saro_2056"/>